<evidence type="ECO:0000256" key="5">
    <source>
        <dbReference type="ARBA" id="ARBA00023136"/>
    </source>
</evidence>
<feature type="transmembrane region" description="Helical" evidence="6">
    <location>
        <begin position="20"/>
        <end position="39"/>
    </location>
</feature>
<comment type="subcellular location">
    <subcellularLocation>
        <location evidence="1">Membrane</location>
        <topology evidence="1">Multi-pass membrane protein</topology>
    </subcellularLocation>
</comment>
<feature type="transmembrane region" description="Helical" evidence="6">
    <location>
        <begin position="227"/>
        <end position="246"/>
    </location>
</feature>
<organism evidence="8 9">
    <name type="scientific">Plantactinospora soyae</name>
    <dbReference type="NCBI Taxonomy" id="1544732"/>
    <lineage>
        <taxon>Bacteria</taxon>
        <taxon>Bacillati</taxon>
        <taxon>Actinomycetota</taxon>
        <taxon>Actinomycetes</taxon>
        <taxon>Micromonosporales</taxon>
        <taxon>Micromonosporaceae</taxon>
        <taxon>Plantactinospora</taxon>
    </lineage>
</organism>
<dbReference type="InterPro" id="IPR000620">
    <property type="entry name" value="EamA_dom"/>
</dbReference>
<feature type="transmembrane region" description="Helical" evidence="6">
    <location>
        <begin position="198"/>
        <end position="221"/>
    </location>
</feature>
<name>A0A927M3P5_9ACTN</name>
<feature type="domain" description="EamA" evidence="7">
    <location>
        <begin position="168"/>
        <end position="299"/>
    </location>
</feature>
<keyword evidence="4 6" id="KW-1133">Transmembrane helix</keyword>
<evidence type="ECO:0000256" key="6">
    <source>
        <dbReference type="SAM" id="Phobius"/>
    </source>
</evidence>
<evidence type="ECO:0000256" key="4">
    <source>
        <dbReference type="ARBA" id="ARBA00022989"/>
    </source>
</evidence>
<evidence type="ECO:0000256" key="3">
    <source>
        <dbReference type="ARBA" id="ARBA00022692"/>
    </source>
</evidence>
<evidence type="ECO:0000256" key="1">
    <source>
        <dbReference type="ARBA" id="ARBA00004141"/>
    </source>
</evidence>
<dbReference type="AlphaFoldDB" id="A0A927M3P5"/>
<evidence type="ECO:0000313" key="9">
    <source>
        <dbReference type="Proteomes" id="UP000649753"/>
    </source>
</evidence>
<keyword evidence="3 6" id="KW-0812">Transmembrane</keyword>
<comment type="caution">
    <text evidence="8">The sequence shown here is derived from an EMBL/GenBank/DDBJ whole genome shotgun (WGS) entry which is preliminary data.</text>
</comment>
<feature type="transmembrane region" description="Helical" evidence="6">
    <location>
        <begin position="258"/>
        <end position="277"/>
    </location>
</feature>
<dbReference type="InterPro" id="IPR037185">
    <property type="entry name" value="EmrE-like"/>
</dbReference>
<dbReference type="Proteomes" id="UP000649753">
    <property type="component" value="Unassembled WGS sequence"/>
</dbReference>
<feature type="transmembrane region" description="Helical" evidence="6">
    <location>
        <begin position="106"/>
        <end position="127"/>
    </location>
</feature>
<dbReference type="PANTHER" id="PTHR32322">
    <property type="entry name" value="INNER MEMBRANE TRANSPORTER"/>
    <property type="match status" value="1"/>
</dbReference>
<feature type="transmembrane region" description="Helical" evidence="6">
    <location>
        <begin position="45"/>
        <end position="68"/>
    </location>
</feature>
<dbReference type="Pfam" id="PF00892">
    <property type="entry name" value="EamA"/>
    <property type="match status" value="2"/>
</dbReference>
<accession>A0A927M3P5</accession>
<keyword evidence="5 6" id="KW-0472">Membrane</keyword>
<comment type="similarity">
    <text evidence="2">Belongs to the EamA transporter family.</text>
</comment>
<dbReference type="EMBL" id="JADBEB010000001">
    <property type="protein sequence ID" value="MBE1487419.1"/>
    <property type="molecule type" value="Genomic_DNA"/>
</dbReference>
<dbReference type="PANTHER" id="PTHR32322:SF2">
    <property type="entry name" value="EAMA DOMAIN-CONTAINING PROTEIN"/>
    <property type="match status" value="1"/>
</dbReference>
<evidence type="ECO:0000256" key="2">
    <source>
        <dbReference type="ARBA" id="ARBA00007362"/>
    </source>
</evidence>
<sequence>MSSTRASLVAVRRQSDVGLIFLIVSGTLWGTGGLTGSLLSRSTELSPIAIGAYRLVVGGGLIVALLAVTGRRVPRGRAAWTRIAVVGVLAAVYQACYFGAVSLTSVSLATLITIGAAPVLVLAAEALTGRRRVDRRTAGTSALALAGLGLLVGVPAGGVGTAAVLASAALALVSAAGFAAITLIGASPVPQLGELAGTGFAFTMGGLLLAPLAIGTAGLGFAPEPGAIALLVALGTGPTAVAYLLYFRGLRTVRPGTAALLALLEPLVGALLAALVLGERLGPVGVLGAMLLAAAVVLAAREPAVSG</sequence>
<dbReference type="GO" id="GO:0016020">
    <property type="term" value="C:membrane"/>
    <property type="evidence" value="ECO:0007669"/>
    <property type="project" value="UniProtKB-SubCell"/>
</dbReference>
<keyword evidence="9" id="KW-1185">Reference proteome</keyword>
<dbReference type="InterPro" id="IPR050638">
    <property type="entry name" value="AA-Vitamin_Transporters"/>
</dbReference>
<reference evidence="8" key="1">
    <citation type="submission" date="2020-10" db="EMBL/GenBank/DDBJ databases">
        <title>Sequencing the genomes of 1000 actinobacteria strains.</title>
        <authorList>
            <person name="Klenk H.-P."/>
        </authorList>
    </citation>
    <scope>NUCLEOTIDE SEQUENCE</scope>
    <source>
        <strain evidence="8">DSM 46832</strain>
    </source>
</reference>
<gene>
    <name evidence="8" type="ORF">H4W31_003057</name>
</gene>
<evidence type="ECO:0000313" key="8">
    <source>
        <dbReference type="EMBL" id="MBE1487419.1"/>
    </source>
</evidence>
<feature type="transmembrane region" description="Helical" evidence="6">
    <location>
        <begin position="164"/>
        <end position="186"/>
    </location>
</feature>
<proteinExistence type="inferred from homology"/>
<feature type="transmembrane region" description="Helical" evidence="6">
    <location>
        <begin position="80"/>
        <end position="100"/>
    </location>
</feature>
<feature type="transmembrane region" description="Helical" evidence="6">
    <location>
        <begin position="139"/>
        <end position="158"/>
    </location>
</feature>
<protein>
    <submittedName>
        <fullName evidence="8">DME family drug/metabolite transporter</fullName>
    </submittedName>
</protein>
<evidence type="ECO:0000259" key="7">
    <source>
        <dbReference type="Pfam" id="PF00892"/>
    </source>
</evidence>
<dbReference type="SUPFAM" id="SSF103481">
    <property type="entry name" value="Multidrug resistance efflux transporter EmrE"/>
    <property type="match status" value="2"/>
</dbReference>
<feature type="domain" description="EamA" evidence="7">
    <location>
        <begin position="18"/>
        <end position="152"/>
    </location>
</feature>
<dbReference type="RefSeq" id="WP_192767263.1">
    <property type="nucleotide sequence ID" value="NZ_JADBEB010000001.1"/>
</dbReference>
<feature type="transmembrane region" description="Helical" evidence="6">
    <location>
        <begin position="283"/>
        <end position="300"/>
    </location>
</feature>